<dbReference type="EMBL" id="JANSHE010007921">
    <property type="protein sequence ID" value="KAJ2955263.1"/>
    <property type="molecule type" value="Genomic_DNA"/>
</dbReference>
<proteinExistence type="predicted"/>
<reference evidence="1" key="1">
    <citation type="submission" date="2022-08" db="EMBL/GenBank/DDBJ databases">
        <title>Genome Sequence of Pycnoporus sanguineus.</title>
        <authorList>
            <person name="Buettner E."/>
        </authorList>
    </citation>
    <scope>NUCLEOTIDE SEQUENCE</scope>
    <source>
        <strain evidence="1">CG-C14</strain>
    </source>
</reference>
<accession>A0ACC1MBQ4</accession>
<name>A0ACC1MBQ4_9APHY</name>
<protein>
    <submittedName>
        <fullName evidence="1">Uncharacterized protein</fullName>
    </submittedName>
</protein>
<sequence>MTVLAEDPRVNRLEDSFHLWKSVIENKLLAHVNIVLFLNKCDLLKKKLESGVRLRNYIADYNRPNDYETVSQCKRPLSAQTRSALTIAADFRNRFGGMYQFLTPNKDREVYSECFLYRACEGSDEPSHSSLDICHRYPDDTYHNFTRCVPLLGAAAASMRVGPGWSADVFSGMQSAIAS</sequence>
<dbReference type="Proteomes" id="UP001144978">
    <property type="component" value="Unassembled WGS sequence"/>
</dbReference>
<evidence type="ECO:0000313" key="1">
    <source>
        <dbReference type="EMBL" id="KAJ2955263.1"/>
    </source>
</evidence>
<organism evidence="1 2">
    <name type="scientific">Trametes sanguinea</name>
    <dbReference type="NCBI Taxonomy" id="158606"/>
    <lineage>
        <taxon>Eukaryota</taxon>
        <taxon>Fungi</taxon>
        <taxon>Dikarya</taxon>
        <taxon>Basidiomycota</taxon>
        <taxon>Agaricomycotina</taxon>
        <taxon>Agaricomycetes</taxon>
        <taxon>Polyporales</taxon>
        <taxon>Polyporaceae</taxon>
        <taxon>Trametes</taxon>
    </lineage>
</organism>
<gene>
    <name evidence="1" type="ORF">NUW54_g14752</name>
</gene>
<comment type="caution">
    <text evidence="1">The sequence shown here is derived from an EMBL/GenBank/DDBJ whole genome shotgun (WGS) entry which is preliminary data.</text>
</comment>
<evidence type="ECO:0000313" key="2">
    <source>
        <dbReference type="Proteomes" id="UP001144978"/>
    </source>
</evidence>
<keyword evidence="2" id="KW-1185">Reference proteome</keyword>